<gene>
    <name evidence="12" type="ORF">B9479_006016</name>
</gene>
<dbReference type="PROSITE" id="PS50920">
    <property type="entry name" value="SOLCAR"/>
    <property type="match status" value="3"/>
</dbReference>
<name>A0A5D3AU93_9TREE</name>
<dbReference type="FunFam" id="1.50.40.10:FF:000154">
    <property type="entry name" value="Unplaced genomic scaffold supercont2.19, whole genome shotgun sequence"/>
    <property type="match status" value="1"/>
</dbReference>
<protein>
    <recommendedName>
        <fullName evidence="14">Solute carrier family 25 (Mitochondrial folate transporter), member 32</fullName>
    </recommendedName>
</protein>
<comment type="caution">
    <text evidence="12">The sequence shown here is derived from an EMBL/GenBank/DDBJ whole genome shotgun (WGS) entry which is preliminary data.</text>
</comment>
<evidence type="ECO:0000256" key="11">
    <source>
        <dbReference type="SAM" id="MobiDB-lite"/>
    </source>
</evidence>
<keyword evidence="3 10" id="KW-0813">Transport</keyword>
<feature type="repeat" description="Solcar" evidence="9">
    <location>
        <begin position="233"/>
        <end position="366"/>
    </location>
</feature>
<dbReference type="EMBL" id="NIDF01000092">
    <property type="protein sequence ID" value="TYJ53356.1"/>
    <property type="molecule type" value="Genomic_DNA"/>
</dbReference>
<keyword evidence="5" id="KW-0677">Repeat</keyword>
<evidence type="ECO:0000256" key="5">
    <source>
        <dbReference type="ARBA" id="ARBA00022737"/>
    </source>
</evidence>
<dbReference type="AlphaFoldDB" id="A0A5D3AU93"/>
<reference evidence="12 13" key="1">
    <citation type="submission" date="2017-05" db="EMBL/GenBank/DDBJ databases">
        <title>The Genome Sequence of Tsuchiyaea wingfieldii DSM 27421.</title>
        <authorList>
            <person name="Cuomo C."/>
            <person name="Passer A."/>
            <person name="Billmyre B."/>
            <person name="Heitman J."/>
        </authorList>
    </citation>
    <scope>NUCLEOTIDE SEQUENCE [LARGE SCALE GENOMIC DNA]</scope>
    <source>
        <strain evidence="12 13">DSM 27421</strain>
    </source>
</reference>
<proteinExistence type="inferred from homology"/>
<keyword evidence="4 9" id="KW-0812">Transmembrane</keyword>
<feature type="repeat" description="Solcar" evidence="9">
    <location>
        <begin position="26"/>
        <end position="115"/>
    </location>
</feature>
<dbReference type="InterPro" id="IPR018108">
    <property type="entry name" value="MCP_transmembrane"/>
</dbReference>
<evidence type="ECO:0000256" key="1">
    <source>
        <dbReference type="ARBA" id="ARBA00004225"/>
    </source>
</evidence>
<evidence type="ECO:0000256" key="8">
    <source>
        <dbReference type="ARBA" id="ARBA00023136"/>
    </source>
</evidence>
<keyword evidence="6" id="KW-1133">Transmembrane helix</keyword>
<evidence type="ECO:0000256" key="9">
    <source>
        <dbReference type="PROSITE-ProRule" id="PRU00282"/>
    </source>
</evidence>
<evidence type="ECO:0000256" key="2">
    <source>
        <dbReference type="ARBA" id="ARBA00006375"/>
    </source>
</evidence>
<evidence type="ECO:0000256" key="3">
    <source>
        <dbReference type="ARBA" id="ARBA00022448"/>
    </source>
</evidence>
<evidence type="ECO:0000256" key="10">
    <source>
        <dbReference type="RuleBase" id="RU000488"/>
    </source>
</evidence>
<dbReference type="Pfam" id="PF00153">
    <property type="entry name" value="Mito_carr"/>
    <property type="match status" value="4"/>
</dbReference>
<keyword evidence="8 9" id="KW-0472">Membrane</keyword>
<organism evidence="12 13">
    <name type="scientific">Cryptococcus floricola</name>
    <dbReference type="NCBI Taxonomy" id="2591691"/>
    <lineage>
        <taxon>Eukaryota</taxon>
        <taxon>Fungi</taxon>
        <taxon>Dikarya</taxon>
        <taxon>Basidiomycota</taxon>
        <taxon>Agaricomycotina</taxon>
        <taxon>Tremellomycetes</taxon>
        <taxon>Tremellales</taxon>
        <taxon>Cryptococcaceae</taxon>
        <taxon>Cryptococcus</taxon>
    </lineage>
</organism>
<dbReference type="InterPro" id="IPR002067">
    <property type="entry name" value="MCP"/>
</dbReference>
<keyword evidence="7" id="KW-0496">Mitochondrion</keyword>
<feature type="region of interest" description="Disordered" evidence="11">
    <location>
        <begin position="264"/>
        <end position="310"/>
    </location>
</feature>
<dbReference type="Gene3D" id="1.50.40.10">
    <property type="entry name" value="Mitochondrial carrier domain"/>
    <property type="match status" value="2"/>
</dbReference>
<dbReference type="InterPro" id="IPR044712">
    <property type="entry name" value="SLC25A32-like"/>
</dbReference>
<accession>A0A5D3AU93</accession>
<evidence type="ECO:0000256" key="7">
    <source>
        <dbReference type="ARBA" id="ARBA00023128"/>
    </source>
</evidence>
<comment type="similarity">
    <text evidence="2 10">Belongs to the mitochondrial carrier (TC 2.A.29) family.</text>
</comment>
<evidence type="ECO:0000256" key="4">
    <source>
        <dbReference type="ARBA" id="ARBA00022692"/>
    </source>
</evidence>
<dbReference type="PRINTS" id="PR00926">
    <property type="entry name" value="MITOCARRIER"/>
</dbReference>
<sequence length="372" mass="40853">MSLRHNDIEPSTSPPPPFPHSIVHIPAQFHSMTAGAGAGLVSSIVTCPLDVVKTRLQAQAISRTAENYESVGMIVRNIWSSSGFKGFYRGLGPTLAGYLPTWGIYFTVYDMVKDRMGGWAVDNDLPIAGSFVHIIAAMSAGATGTFMTSPLWVVKTRFMAQAGLPSHHTRYKNTLEAIADIYRHEGPKAFYKGLLPSLMGVSHVAVQFPLYEKAKTWADNDPEGNHLSLPPSTILLCSAFSKMVASLATYPHEVLRTRLQIRRSHRTPPSPSPAPSTQPSHKPIATPSSLGRITSPEPPLPRIAEGPKPPWQFWHNPKEGGVIDTMFTIKKQDGWRGFYRGLSINLVRTVPSSAVTMLTYELIMRRLSSPTS</sequence>
<comment type="subcellular location">
    <subcellularLocation>
        <location evidence="1">Mitochondrion membrane</location>
        <topology evidence="1">Multi-pass membrane protein</topology>
    </subcellularLocation>
</comment>
<dbReference type="InterPro" id="IPR023395">
    <property type="entry name" value="MCP_dom_sf"/>
</dbReference>
<keyword evidence="13" id="KW-1185">Reference proteome</keyword>
<dbReference type="Proteomes" id="UP000322245">
    <property type="component" value="Unassembled WGS sequence"/>
</dbReference>
<evidence type="ECO:0000313" key="13">
    <source>
        <dbReference type="Proteomes" id="UP000322245"/>
    </source>
</evidence>
<evidence type="ECO:0000313" key="12">
    <source>
        <dbReference type="EMBL" id="TYJ53356.1"/>
    </source>
</evidence>
<dbReference type="GO" id="GO:0031966">
    <property type="term" value="C:mitochondrial membrane"/>
    <property type="evidence" value="ECO:0007669"/>
    <property type="project" value="UniProtKB-SubCell"/>
</dbReference>
<feature type="repeat" description="Solcar" evidence="9">
    <location>
        <begin position="128"/>
        <end position="217"/>
    </location>
</feature>
<evidence type="ECO:0000256" key="6">
    <source>
        <dbReference type="ARBA" id="ARBA00022989"/>
    </source>
</evidence>
<dbReference type="PANTHER" id="PTHR45683">
    <property type="entry name" value="MITOCHONDRIAL NICOTINAMIDE ADENINE DINUCLEOTIDE TRANSPORTER 1-RELATED-RELATED"/>
    <property type="match status" value="1"/>
</dbReference>
<evidence type="ECO:0008006" key="14">
    <source>
        <dbReference type="Google" id="ProtNLM"/>
    </source>
</evidence>
<dbReference type="GO" id="GO:0015215">
    <property type="term" value="F:nucleotide transmembrane transporter activity"/>
    <property type="evidence" value="ECO:0007669"/>
    <property type="project" value="UniProtKB-ARBA"/>
</dbReference>
<dbReference type="SUPFAM" id="SSF103506">
    <property type="entry name" value="Mitochondrial carrier"/>
    <property type="match status" value="1"/>
</dbReference>